<evidence type="ECO:0000313" key="3">
    <source>
        <dbReference type="Proteomes" id="UP000266389"/>
    </source>
</evidence>
<dbReference type="SUPFAM" id="SSF55729">
    <property type="entry name" value="Acyl-CoA N-acyltransferases (Nat)"/>
    <property type="match status" value="1"/>
</dbReference>
<proteinExistence type="predicted"/>
<gene>
    <name evidence="2" type="ORF">D0433_13195</name>
</gene>
<feature type="domain" description="N-acetyltransferase" evidence="1">
    <location>
        <begin position="3"/>
        <end position="161"/>
    </location>
</feature>
<comment type="caution">
    <text evidence="2">The sequence shown here is derived from an EMBL/GenBank/DDBJ whole genome shotgun (WGS) entry which is preliminary data.</text>
</comment>
<dbReference type="Proteomes" id="UP000266389">
    <property type="component" value="Unassembled WGS sequence"/>
</dbReference>
<name>A0A395LWF9_9BACT</name>
<evidence type="ECO:0000259" key="1">
    <source>
        <dbReference type="PROSITE" id="PS51186"/>
    </source>
</evidence>
<dbReference type="InterPro" id="IPR000182">
    <property type="entry name" value="GNAT_dom"/>
</dbReference>
<dbReference type="EMBL" id="PHFL01000071">
    <property type="protein sequence ID" value="RFM22990.1"/>
    <property type="molecule type" value="Genomic_DNA"/>
</dbReference>
<dbReference type="CDD" id="cd04301">
    <property type="entry name" value="NAT_SF"/>
    <property type="match status" value="1"/>
</dbReference>
<protein>
    <submittedName>
        <fullName evidence="2">N-acetyltransferase</fullName>
    </submittedName>
</protein>
<reference evidence="2 3" key="1">
    <citation type="journal article" date="2011" name="ISME J.">
        <title>Community ecology of hot spring cyanobacterial mats: predominant populations and their functional potential.</title>
        <authorList>
            <person name="Klatt C.G."/>
            <person name="Wood J.M."/>
            <person name="Rusch D.B."/>
            <person name="Bateson M.M."/>
            <person name="Hamamura N."/>
            <person name="Heidelberg J.F."/>
            <person name="Grossman A.R."/>
            <person name="Bhaya D."/>
            <person name="Cohan F.M."/>
            <person name="Kuhl M."/>
            <person name="Bryant D.A."/>
            <person name="Ward D.M."/>
        </authorList>
    </citation>
    <scope>NUCLEOTIDE SEQUENCE [LARGE SCALE GENOMIC DNA]</scope>
    <source>
        <strain evidence="2">OS</strain>
    </source>
</reference>
<keyword evidence="2" id="KW-0808">Transferase</keyword>
<sequence length="161" mass="18435">MAFQIVPVQAEHKPAIRTLLMQTNFFRADEIEVAMELIDDTLARQGHLTPEDYHIFVATQACEVLGYVCFGKTPLTDSTYDLYWIAVAPHMQSRGIGTRLFEFSCQEIRKQGGTLLVIETSSQPKYEPTCKFYEKVGCTLEARIKNFYRLGDDKLIYTKPL</sequence>
<dbReference type="PROSITE" id="PS51186">
    <property type="entry name" value="GNAT"/>
    <property type="match status" value="1"/>
</dbReference>
<dbReference type="GO" id="GO:0016747">
    <property type="term" value="F:acyltransferase activity, transferring groups other than amino-acyl groups"/>
    <property type="evidence" value="ECO:0007669"/>
    <property type="project" value="InterPro"/>
</dbReference>
<evidence type="ECO:0000313" key="2">
    <source>
        <dbReference type="EMBL" id="RFM22990.1"/>
    </source>
</evidence>
<dbReference type="Pfam" id="PF13508">
    <property type="entry name" value="Acetyltransf_7"/>
    <property type="match status" value="1"/>
</dbReference>
<dbReference type="InterPro" id="IPR016181">
    <property type="entry name" value="Acyl_CoA_acyltransferase"/>
</dbReference>
<accession>A0A395LWF9</accession>
<dbReference type="AlphaFoldDB" id="A0A395LWF9"/>
<dbReference type="Gene3D" id="3.40.630.30">
    <property type="match status" value="1"/>
</dbReference>
<organism evidence="2 3">
    <name type="scientific">Candidatus Thermochlorobacter aerophilus</name>
    <dbReference type="NCBI Taxonomy" id="1868324"/>
    <lineage>
        <taxon>Bacteria</taxon>
        <taxon>Pseudomonadati</taxon>
        <taxon>Chlorobiota</taxon>
        <taxon>Chlorobiia</taxon>
        <taxon>Chlorobiales</taxon>
        <taxon>Candidatus Thermochlorobacteriaceae</taxon>
        <taxon>Candidatus Thermochlorobacter</taxon>
    </lineage>
</organism>